<proteinExistence type="inferred from homology"/>
<dbReference type="GO" id="GO:0097176">
    <property type="term" value="P:epoxide metabolic process"/>
    <property type="evidence" value="ECO:0007669"/>
    <property type="project" value="TreeGrafter"/>
</dbReference>
<dbReference type="Proteomes" id="UP001177023">
    <property type="component" value="Unassembled WGS sequence"/>
</dbReference>
<dbReference type="PANTHER" id="PTHR21661:SF16">
    <property type="entry name" value="EPOXIDE HYDROLASE"/>
    <property type="match status" value="1"/>
</dbReference>
<organism evidence="5 6">
    <name type="scientific">Mesorhabditis spiculigera</name>
    <dbReference type="NCBI Taxonomy" id="96644"/>
    <lineage>
        <taxon>Eukaryota</taxon>
        <taxon>Metazoa</taxon>
        <taxon>Ecdysozoa</taxon>
        <taxon>Nematoda</taxon>
        <taxon>Chromadorea</taxon>
        <taxon>Rhabditida</taxon>
        <taxon>Rhabditina</taxon>
        <taxon>Rhabditomorpha</taxon>
        <taxon>Rhabditoidea</taxon>
        <taxon>Rhabditidae</taxon>
        <taxon>Mesorhabditinae</taxon>
        <taxon>Mesorhabditis</taxon>
    </lineage>
</organism>
<keyword evidence="3" id="KW-0378">Hydrolase</keyword>
<gene>
    <name evidence="5" type="ORF">MSPICULIGERA_LOCUS16343</name>
</gene>
<dbReference type="InterPro" id="IPR010497">
    <property type="entry name" value="Epoxide_hydro_N"/>
</dbReference>
<dbReference type="Gene3D" id="3.40.50.1820">
    <property type="entry name" value="alpha/beta hydrolase"/>
    <property type="match status" value="1"/>
</dbReference>
<sequence>MANWHDSFNPRLSRKKDYLPRARVGNGQWVNTGRDDWSLARAPIDSFETGYFGAGDSRKDDRTIETFAIDVSPDVVDDWKERFKNERRLPALPYGNHGISESLKKLLDENLAKFDWKQHQYFLNTFKQYRTEIEGLKMHYLRPALPPVDGKLVVPLVLLHGFPGNFWHFYKVIPFLSNPSRHGFDFGVRETIIFDVIVPSLPGFLWSEKPTRSGLWTAEAARILSKLLTRLEITSAFIHGGSILGTDVAAAMGALYPKQVRGLHLSNPILPPLCDLQTGLQSVLASFAWLRDEDREATGLLEQQNIAHLLQVKNADALGVALHNSPQGQLIYLMARWADYSRNGTKELNQMYTVDELLTESALYWLTDSLPHALRFLENSSSHPDRCQLALATVSRPTAICQTPDAPFRTSRALLGHKFHNITRYNTLPKGGLFHSLQDAHSLAADIFSFVEREYM</sequence>
<keyword evidence="6" id="KW-1185">Reference proteome</keyword>
<name>A0AA36D190_9BILA</name>
<evidence type="ECO:0000259" key="4">
    <source>
        <dbReference type="Pfam" id="PF06441"/>
    </source>
</evidence>
<dbReference type="PIRSF" id="PIRSF001112">
    <property type="entry name" value="Epoxide_hydrolase"/>
    <property type="match status" value="1"/>
</dbReference>
<keyword evidence="2" id="KW-0058">Aromatic hydrocarbons catabolism</keyword>
<dbReference type="InterPro" id="IPR016292">
    <property type="entry name" value="Epoxide_hydrolase"/>
</dbReference>
<accession>A0AA36D190</accession>
<feature type="domain" description="Epoxide hydrolase N-terminal" evidence="4">
    <location>
        <begin position="64"/>
        <end position="169"/>
    </location>
</feature>
<dbReference type="Pfam" id="PF06441">
    <property type="entry name" value="EHN"/>
    <property type="match status" value="1"/>
</dbReference>
<dbReference type="GO" id="GO:0004301">
    <property type="term" value="F:epoxide hydrolase activity"/>
    <property type="evidence" value="ECO:0007669"/>
    <property type="project" value="TreeGrafter"/>
</dbReference>
<evidence type="ECO:0000256" key="1">
    <source>
        <dbReference type="ARBA" id="ARBA00010088"/>
    </source>
</evidence>
<reference evidence="5" key="1">
    <citation type="submission" date="2023-06" db="EMBL/GenBank/DDBJ databases">
        <authorList>
            <person name="Delattre M."/>
        </authorList>
    </citation>
    <scope>NUCLEOTIDE SEQUENCE</scope>
    <source>
        <strain evidence="5">AF72</strain>
    </source>
</reference>
<comment type="similarity">
    <text evidence="1">Belongs to the peptidase S33 family.</text>
</comment>
<feature type="non-terminal residue" evidence="5">
    <location>
        <position position="1"/>
    </location>
</feature>
<evidence type="ECO:0000313" key="5">
    <source>
        <dbReference type="EMBL" id="CAJ0578079.1"/>
    </source>
</evidence>
<evidence type="ECO:0000313" key="6">
    <source>
        <dbReference type="Proteomes" id="UP001177023"/>
    </source>
</evidence>
<dbReference type="PANTHER" id="PTHR21661">
    <property type="entry name" value="EPOXIDE HYDROLASE 1-RELATED"/>
    <property type="match status" value="1"/>
</dbReference>
<dbReference type="SUPFAM" id="SSF53474">
    <property type="entry name" value="alpha/beta-Hydrolases"/>
    <property type="match status" value="1"/>
</dbReference>
<evidence type="ECO:0000256" key="2">
    <source>
        <dbReference type="ARBA" id="ARBA00022797"/>
    </source>
</evidence>
<dbReference type="InterPro" id="IPR029058">
    <property type="entry name" value="AB_hydrolase_fold"/>
</dbReference>
<dbReference type="AlphaFoldDB" id="A0AA36D190"/>
<protein>
    <recommendedName>
        <fullName evidence="4">Epoxide hydrolase N-terminal domain-containing protein</fullName>
    </recommendedName>
</protein>
<comment type="caution">
    <text evidence="5">The sequence shown here is derived from an EMBL/GenBank/DDBJ whole genome shotgun (WGS) entry which is preliminary data.</text>
</comment>
<evidence type="ECO:0000256" key="3">
    <source>
        <dbReference type="ARBA" id="ARBA00022801"/>
    </source>
</evidence>
<dbReference type="EMBL" id="CATQJA010002653">
    <property type="protein sequence ID" value="CAJ0578079.1"/>
    <property type="molecule type" value="Genomic_DNA"/>
</dbReference>